<dbReference type="PANTHER" id="PTHR38593">
    <property type="entry name" value="BLR2558 PROTEIN"/>
    <property type="match status" value="1"/>
</dbReference>
<dbReference type="InterPro" id="IPR025419">
    <property type="entry name" value="DUF4142"/>
</dbReference>
<proteinExistence type="predicted"/>
<evidence type="ECO:0000259" key="1">
    <source>
        <dbReference type="Pfam" id="PF13628"/>
    </source>
</evidence>
<protein>
    <submittedName>
        <fullName evidence="2">DUF4142 domain-containing protein</fullName>
    </submittedName>
</protein>
<sequence length="205" mass="23397">MKLQYIKLVLLAAILFGLISCDSQKSKVDSGDENLIEDDETQYKEREIAEGETWDELEINNFMQEAAMIDIMQIKIADLVKDKTTNEAVAGYAQNLMTDHKQSLAKLKEIAAGQNLKIVEGLDPAHEKKVQKLAMTDTEFNENFLKMMVEGHKKDIDKYQNAIQNIAYTHPIKDWIDTNLPVLQQHQFRAQRLLDDESIVADTAE</sequence>
<dbReference type="EMBL" id="SMLW01000650">
    <property type="protein sequence ID" value="MTI28011.1"/>
    <property type="molecule type" value="Genomic_DNA"/>
</dbReference>
<gene>
    <name evidence="2" type="ORF">E1163_23845</name>
</gene>
<dbReference type="RefSeq" id="WP_155175108.1">
    <property type="nucleotide sequence ID" value="NZ_BAAAFL010000053.1"/>
</dbReference>
<organism evidence="2 3">
    <name type="scientific">Fulvivirga kasyanovii</name>
    <dbReference type="NCBI Taxonomy" id="396812"/>
    <lineage>
        <taxon>Bacteria</taxon>
        <taxon>Pseudomonadati</taxon>
        <taxon>Bacteroidota</taxon>
        <taxon>Cytophagia</taxon>
        <taxon>Cytophagales</taxon>
        <taxon>Fulvivirgaceae</taxon>
        <taxon>Fulvivirga</taxon>
    </lineage>
</organism>
<accession>A0ABW9RVS8</accession>
<evidence type="ECO:0000313" key="3">
    <source>
        <dbReference type="Proteomes" id="UP000798808"/>
    </source>
</evidence>
<dbReference type="Gene3D" id="1.20.1260.10">
    <property type="match status" value="1"/>
</dbReference>
<dbReference type="PANTHER" id="PTHR38593:SF1">
    <property type="entry name" value="BLR2558 PROTEIN"/>
    <property type="match status" value="1"/>
</dbReference>
<keyword evidence="3" id="KW-1185">Reference proteome</keyword>
<name>A0ABW9RVS8_9BACT</name>
<evidence type="ECO:0000313" key="2">
    <source>
        <dbReference type="EMBL" id="MTI28011.1"/>
    </source>
</evidence>
<dbReference type="InterPro" id="IPR012347">
    <property type="entry name" value="Ferritin-like"/>
</dbReference>
<comment type="caution">
    <text evidence="2">The sequence shown here is derived from an EMBL/GenBank/DDBJ whole genome shotgun (WGS) entry which is preliminary data.</text>
</comment>
<dbReference type="Proteomes" id="UP000798808">
    <property type="component" value="Unassembled WGS sequence"/>
</dbReference>
<dbReference type="Pfam" id="PF13628">
    <property type="entry name" value="DUF4142"/>
    <property type="match status" value="1"/>
</dbReference>
<reference evidence="2 3" key="1">
    <citation type="submission" date="2019-02" db="EMBL/GenBank/DDBJ databases">
        <authorList>
            <person name="Goldberg S.R."/>
            <person name="Haltli B.A."/>
            <person name="Correa H."/>
            <person name="Russell K.G."/>
        </authorList>
    </citation>
    <scope>NUCLEOTIDE SEQUENCE [LARGE SCALE GENOMIC DNA]</scope>
    <source>
        <strain evidence="2 3">JCM 16186</strain>
    </source>
</reference>
<feature type="domain" description="DUF4142" evidence="1">
    <location>
        <begin position="61"/>
        <end position="193"/>
    </location>
</feature>
<dbReference type="PROSITE" id="PS51257">
    <property type="entry name" value="PROKAR_LIPOPROTEIN"/>
    <property type="match status" value="1"/>
</dbReference>